<accession>A0A6A6VC65</accession>
<name>A0A6A6VC65_9PLEO</name>
<protein>
    <submittedName>
        <fullName evidence="2">Uncharacterized protein</fullName>
    </submittedName>
</protein>
<sequence>MTAISPSRIYTVLASPPASRACMRICFAFPLLLAGKHNRTSDARAPSPTRSPPFFACVTTASLVHILVYLLIA</sequence>
<organism evidence="2 3">
    <name type="scientific">Sporormia fimetaria CBS 119925</name>
    <dbReference type="NCBI Taxonomy" id="1340428"/>
    <lineage>
        <taxon>Eukaryota</taxon>
        <taxon>Fungi</taxon>
        <taxon>Dikarya</taxon>
        <taxon>Ascomycota</taxon>
        <taxon>Pezizomycotina</taxon>
        <taxon>Dothideomycetes</taxon>
        <taxon>Pleosporomycetidae</taxon>
        <taxon>Pleosporales</taxon>
        <taxon>Sporormiaceae</taxon>
        <taxon>Sporormia</taxon>
    </lineage>
</organism>
<proteinExistence type="predicted"/>
<evidence type="ECO:0000313" key="3">
    <source>
        <dbReference type="Proteomes" id="UP000799440"/>
    </source>
</evidence>
<evidence type="ECO:0000313" key="2">
    <source>
        <dbReference type="EMBL" id="KAF2748145.1"/>
    </source>
</evidence>
<feature type="transmembrane region" description="Helical" evidence="1">
    <location>
        <begin position="53"/>
        <end position="72"/>
    </location>
</feature>
<reference evidence="2" key="1">
    <citation type="journal article" date="2020" name="Stud. Mycol.">
        <title>101 Dothideomycetes genomes: a test case for predicting lifestyles and emergence of pathogens.</title>
        <authorList>
            <person name="Haridas S."/>
            <person name="Albert R."/>
            <person name="Binder M."/>
            <person name="Bloem J."/>
            <person name="Labutti K."/>
            <person name="Salamov A."/>
            <person name="Andreopoulos B."/>
            <person name="Baker S."/>
            <person name="Barry K."/>
            <person name="Bills G."/>
            <person name="Bluhm B."/>
            <person name="Cannon C."/>
            <person name="Castanera R."/>
            <person name="Culley D."/>
            <person name="Daum C."/>
            <person name="Ezra D."/>
            <person name="Gonzalez J."/>
            <person name="Henrissat B."/>
            <person name="Kuo A."/>
            <person name="Liang C."/>
            <person name="Lipzen A."/>
            <person name="Lutzoni F."/>
            <person name="Magnuson J."/>
            <person name="Mondo S."/>
            <person name="Nolan M."/>
            <person name="Ohm R."/>
            <person name="Pangilinan J."/>
            <person name="Park H.-J."/>
            <person name="Ramirez L."/>
            <person name="Alfaro M."/>
            <person name="Sun H."/>
            <person name="Tritt A."/>
            <person name="Yoshinaga Y."/>
            <person name="Zwiers L.-H."/>
            <person name="Turgeon B."/>
            <person name="Goodwin S."/>
            <person name="Spatafora J."/>
            <person name="Crous P."/>
            <person name="Grigoriev I."/>
        </authorList>
    </citation>
    <scope>NUCLEOTIDE SEQUENCE</scope>
    <source>
        <strain evidence="2">CBS 119925</strain>
    </source>
</reference>
<dbReference type="Proteomes" id="UP000799440">
    <property type="component" value="Unassembled WGS sequence"/>
</dbReference>
<dbReference type="EMBL" id="MU006570">
    <property type="protein sequence ID" value="KAF2748145.1"/>
    <property type="molecule type" value="Genomic_DNA"/>
</dbReference>
<keyword evidence="3" id="KW-1185">Reference proteome</keyword>
<keyword evidence="1" id="KW-1133">Transmembrane helix</keyword>
<keyword evidence="1" id="KW-0812">Transmembrane</keyword>
<dbReference type="AlphaFoldDB" id="A0A6A6VC65"/>
<gene>
    <name evidence="2" type="ORF">M011DRAFT_467188</name>
</gene>
<keyword evidence="1" id="KW-0472">Membrane</keyword>
<evidence type="ECO:0000256" key="1">
    <source>
        <dbReference type="SAM" id="Phobius"/>
    </source>
</evidence>